<evidence type="ECO:0000256" key="2">
    <source>
        <dbReference type="ARBA" id="ARBA00005810"/>
    </source>
</evidence>
<dbReference type="RefSeq" id="WP_188823156.1">
    <property type="nucleotide sequence ID" value="NZ_BMLK01000033.1"/>
</dbReference>
<evidence type="ECO:0000256" key="8">
    <source>
        <dbReference type="ARBA" id="ARBA00022840"/>
    </source>
</evidence>
<dbReference type="NCBIfam" id="TIGR01498">
    <property type="entry name" value="folK"/>
    <property type="match status" value="1"/>
</dbReference>
<dbReference type="InterPro" id="IPR000550">
    <property type="entry name" value="Hppk"/>
</dbReference>
<evidence type="ECO:0000259" key="13">
    <source>
        <dbReference type="Pfam" id="PF01288"/>
    </source>
</evidence>
<evidence type="ECO:0000313" key="14">
    <source>
        <dbReference type="EMBL" id="GGN60747.1"/>
    </source>
</evidence>
<organism evidence="14 15">
    <name type="scientific">Novosphingobium indicum</name>
    <dbReference type="NCBI Taxonomy" id="462949"/>
    <lineage>
        <taxon>Bacteria</taxon>
        <taxon>Pseudomonadati</taxon>
        <taxon>Pseudomonadota</taxon>
        <taxon>Alphaproteobacteria</taxon>
        <taxon>Sphingomonadales</taxon>
        <taxon>Sphingomonadaceae</taxon>
        <taxon>Novosphingobium</taxon>
    </lineage>
</organism>
<dbReference type="SUPFAM" id="SSF55083">
    <property type="entry name" value="6-hydroxymethyl-7,8-dihydropterin pyrophosphokinase, HPPK"/>
    <property type="match status" value="1"/>
</dbReference>
<keyword evidence="5" id="KW-0808">Transferase</keyword>
<evidence type="ECO:0000256" key="5">
    <source>
        <dbReference type="ARBA" id="ARBA00022679"/>
    </source>
</evidence>
<evidence type="ECO:0000256" key="9">
    <source>
        <dbReference type="ARBA" id="ARBA00022909"/>
    </source>
</evidence>
<dbReference type="PANTHER" id="PTHR43071">
    <property type="entry name" value="2-AMINO-4-HYDROXY-6-HYDROXYMETHYLDIHYDROPTERIDINE PYROPHOSPHOKINASE"/>
    <property type="match status" value="1"/>
</dbReference>
<comment type="similarity">
    <text evidence="2">Belongs to the HPPK family.</text>
</comment>
<gene>
    <name evidence="14" type="ORF">GCM10011349_42730</name>
</gene>
<evidence type="ECO:0000256" key="6">
    <source>
        <dbReference type="ARBA" id="ARBA00022741"/>
    </source>
</evidence>
<comment type="pathway">
    <text evidence="1">Cofactor biosynthesis; tetrahydrofolate biosynthesis; 2-amino-4-hydroxy-6-hydroxymethyl-7,8-dihydropteridine diphosphate from 7,8-dihydroneopterin triphosphate: step 4/4.</text>
</comment>
<protein>
    <recommendedName>
        <fullName evidence="4">2-amino-4-hydroxy-6-hydroxymethyldihydropteridine pyrophosphokinase</fullName>
        <ecNumber evidence="3">2.7.6.3</ecNumber>
    </recommendedName>
    <alternativeName>
        <fullName evidence="11">6-hydroxymethyl-7,8-dihydropterin pyrophosphokinase</fullName>
    </alternativeName>
    <alternativeName>
        <fullName evidence="12">7,8-dihydro-6-hydroxymethylpterin-pyrophosphokinase</fullName>
    </alternativeName>
</protein>
<reference evidence="15" key="1">
    <citation type="journal article" date="2019" name="Int. J. Syst. Evol. Microbiol.">
        <title>The Global Catalogue of Microorganisms (GCM) 10K type strain sequencing project: providing services to taxonomists for standard genome sequencing and annotation.</title>
        <authorList>
            <consortium name="The Broad Institute Genomics Platform"/>
            <consortium name="The Broad Institute Genome Sequencing Center for Infectious Disease"/>
            <person name="Wu L."/>
            <person name="Ma J."/>
        </authorList>
    </citation>
    <scope>NUCLEOTIDE SEQUENCE [LARGE SCALE GENOMIC DNA]</scope>
    <source>
        <strain evidence="15">CGMCC 1.6784</strain>
    </source>
</reference>
<feature type="domain" description="7,8-dihydro-6-hydroxymethylpterin-pyrophosphokinase" evidence="13">
    <location>
        <begin position="8"/>
        <end position="142"/>
    </location>
</feature>
<keyword evidence="6" id="KW-0547">Nucleotide-binding</keyword>
<evidence type="ECO:0000256" key="12">
    <source>
        <dbReference type="ARBA" id="ARBA00033413"/>
    </source>
</evidence>
<keyword evidence="9" id="KW-0289">Folate biosynthesis</keyword>
<comment type="caution">
    <text evidence="14">The sequence shown here is derived from an EMBL/GenBank/DDBJ whole genome shotgun (WGS) entry which is preliminary data.</text>
</comment>
<evidence type="ECO:0000256" key="11">
    <source>
        <dbReference type="ARBA" id="ARBA00029766"/>
    </source>
</evidence>
<dbReference type="Gene3D" id="3.30.70.560">
    <property type="entry name" value="7,8-Dihydro-6-hydroxymethylpterin-pyrophosphokinase HPPK"/>
    <property type="match status" value="1"/>
</dbReference>
<evidence type="ECO:0000256" key="10">
    <source>
        <dbReference type="ARBA" id="ARBA00029409"/>
    </source>
</evidence>
<evidence type="ECO:0000256" key="3">
    <source>
        <dbReference type="ARBA" id="ARBA00013253"/>
    </source>
</evidence>
<evidence type="ECO:0000256" key="4">
    <source>
        <dbReference type="ARBA" id="ARBA00016218"/>
    </source>
</evidence>
<comment type="function">
    <text evidence="10">Catalyzes the transfer of pyrophosphate from adenosine triphosphate (ATP) to 6-hydroxymethyl-7,8-dihydropterin, an enzymatic step in folate biosynthesis pathway.</text>
</comment>
<evidence type="ECO:0000313" key="15">
    <source>
        <dbReference type="Proteomes" id="UP000605099"/>
    </source>
</evidence>
<dbReference type="CDD" id="cd00483">
    <property type="entry name" value="HPPK"/>
    <property type="match status" value="1"/>
</dbReference>
<keyword evidence="8" id="KW-0067">ATP-binding</keyword>
<dbReference type="Pfam" id="PF01288">
    <property type="entry name" value="HPPK"/>
    <property type="match status" value="1"/>
</dbReference>
<evidence type="ECO:0000256" key="7">
    <source>
        <dbReference type="ARBA" id="ARBA00022777"/>
    </source>
</evidence>
<name>A0ABQ2K139_9SPHN</name>
<dbReference type="EC" id="2.7.6.3" evidence="3"/>
<accession>A0ABQ2K139</accession>
<dbReference type="Proteomes" id="UP000605099">
    <property type="component" value="Unassembled WGS sequence"/>
</dbReference>
<dbReference type="EMBL" id="BMLK01000033">
    <property type="protein sequence ID" value="GGN60747.1"/>
    <property type="molecule type" value="Genomic_DNA"/>
</dbReference>
<sequence length="169" mass="18713">MARQDYLIALGSNMRHALYGSPRALIAAALKALDNATCQVVSVSRVIETPPLGPSRRRYANAAAIVRTYREPDAMLRKLQAIEHRFGRRRTGKAWSARTLDLDIVLWSGGAWAHDDGESSLVIPHPFFRERAFVLGPAATIAGRWRDPLSGLTVRHLSARLTKPLPAPR</sequence>
<dbReference type="PANTHER" id="PTHR43071:SF1">
    <property type="entry name" value="2-AMINO-4-HYDROXY-6-HYDROXYMETHYLDIHYDROPTERIDINE PYROPHOSPHOKINASE"/>
    <property type="match status" value="1"/>
</dbReference>
<evidence type="ECO:0000256" key="1">
    <source>
        <dbReference type="ARBA" id="ARBA00005051"/>
    </source>
</evidence>
<keyword evidence="7" id="KW-0418">Kinase</keyword>
<keyword evidence="15" id="KW-1185">Reference proteome</keyword>
<proteinExistence type="inferred from homology"/>
<dbReference type="InterPro" id="IPR035907">
    <property type="entry name" value="Hppk_sf"/>
</dbReference>